<feature type="region of interest" description="Disordered" evidence="1">
    <location>
        <begin position="28"/>
        <end position="48"/>
    </location>
</feature>
<gene>
    <name evidence="2" type="ORF">S01H1_85849</name>
</gene>
<dbReference type="EMBL" id="BARS01059144">
    <property type="protein sequence ID" value="GAG43029.1"/>
    <property type="molecule type" value="Genomic_DNA"/>
</dbReference>
<dbReference type="AlphaFoldDB" id="X0XIT0"/>
<protein>
    <submittedName>
        <fullName evidence="2">Uncharacterized protein</fullName>
    </submittedName>
</protein>
<comment type="caution">
    <text evidence="2">The sequence shown here is derived from an EMBL/GenBank/DDBJ whole genome shotgun (WGS) entry which is preliminary data.</text>
</comment>
<feature type="non-terminal residue" evidence="2">
    <location>
        <position position="64"/>
    </location>
</feature>
<proteinExistence type="predicted"/>
<sequence>LRGYEGALIAAYECTIDEIRRSAVLDEPHDQGGRHCAPGSMHAGFPGEPELRVHGKLGTVSLWA</sequence>
<name>X0XIT0_9ZZZZ</name>
<reference evidence="2" key="1">
    <citation type="journal article" date="2014" name="Front. Microbiol.">
        <title>High frequency of phylogenetically diverse reductive dehalogenase-homologous genes in deep subseafloor sedimentary metagenomes.</title>
        <authorList>
            <person name="Kawai M."/>
            <person name="Futagami T."/>
            <person name="Toyoda A."/>
            <person name="Takaki Y."/>
            <person name="Nishi S."/>
            <person name="Hori S."/>
            <person name="Arai W."/>
            <person name="Tsubouchi T."/>
            <person name="Morono Y."/>
            <person name="Uchiyama I."/>
            <person name="Ito T."/>
            <person name="Fujiyama A."/>
            <person name="Inagaki F."/>
            <person name="Takami H."/>
        </authorList>
    </citation>
    <scope>NUCLEOTIDE SEQUENCE</scope>
    <source>
        <strain evidence="2">Expedition CK06-06</strain>
    </source>
</reference>
<accession>X0XIT0</accession>
<evidence type="ECO:0000313" key="2">
    <source>
        <dbReference type="EMBL" id="GAG43029.1"/>
    </source>
</evidence>
<evidence type="ECO:0000256" key="1">
    <source>
        <dbReference type="SAM" id="MobiDB-lite"/>
    </source>
</evidence>
<organism evidence="2">
    <name type="scientific">marine sediment metagenome</name>
    <dbReference type="NCBI Taxonomy" id="412755"/>
    <lineage>
        <taxon>unclassified sequences</taxon>
        <taxon>metagenomes</taxon>
        <taxon>ecological metagenomes</taxon>
    </lineage>
</organism>
<feature type="non-terminal residue" evidence="2">
    <location>
        <position position="1"/>
    </location>
</feature>